<sequence length="117" mass="13197">MQSVAAQYGVLPAVQGELPWAEWAQLVEGLMEDTPLGRLVAVRTERDPAALRRMTPWQRKARRDWNRFAARRAAKRGPDTGAQRALQAELARLFGQNPVPGGERRKDGGTDHRENKR</sequence>
<evidence type="ECO:0000313" key="2">
    <source>
        <dbReference type="EMBL" id="MBE5037639.1"/>
    </source>
</evidence>
<evidence type="ECO:0000313" key="3">
    <source>
        <dbReference type="Proteomes" id="UP000768567"/>
    </source>
</evidence>
<organism evidence="2 3">
    <name type="scientific">Gemmiger gallinarum</name>
    <dbReference type="NCBI Taxonomy" id="2779354"/>
    <lineage>
        <taxon>Bacteria</taxon>
        <taxon>Bacillati</taxon>
        <taxon>Bacillota</taxon>
        <taxon>Clostridia</taxon>
        <taxon>Eubacteriales</taxon>
        <taxon>Gemmiger</taxon>
    </lineage>
</organism>
<reference evidence="2 3" key="1">
    <citation type="submission" date="2020-10" db="EMBL/GenBank/DDBJ databases">
        <title>ChiBAC.</title>
        <authorList>
            <person name="Zenner C."/>
            <person name="Hitch T.C.A."/>
            <person name="Clavel T."/>
        </authorList>
    </citation>
    <scope>NUCLEOTIDE SEQUENCE [LARGE SCALE GENOMIC DNA]</scope>
    <source>
        <strain evidence="2 3">DSM 109015</strain>
    </source>
</reference>
<keyword evidence="3" id="KW-1185">Reference proteome</keyword>
<dbReference type="Proteomes" id="UP000768567">
    <property type="component" value="Unassembled WGS sequence"/>
</dbReference>
<proteinExistence type="predicted"/>
<name>A0ABR9R3C8_9FIRM</name>
<accession>A0ABR9R3C8</accession>
<dbReference type="EMBL" id="JADCKC010000002">
    <property type="protein sequence ID" value="MBE5037639.1"/>
    <property type="molecule type" value="Genomic_DNA"/>
</dbReference>
<evidence type="ECO:0008006" key="4">
    <source>
        <dbReference type="Google" id="ProtNLM"/>
    </source>
</evidence>
<protein>
    <recommendedName>
        <fullName evidence="4">Bacteriophage Gp15 protein</fullName>
    </recommendedName>
</protein>
<comment type="caution">
    <text evidence="2">The sequence shown here is derived from an EMBL/GenBank/DDBJ whole genome shotgun (WGS) entry which is preliminary data.</text>
</comment>
<feature type="compositionally biased region" description="Basic and acidic residues" evidence="1">
    <location>
        <begin position="102"/>
        <end position="117"/>
    </location>
</feature>
<gene>
    <name evidence="2" type="ORF">INF35_07560</name>
</gene>
<evidence type="ECO:0000256" key="1">
    <source>
        <dbReference type="SAM" id="MobiDB-lite"/>
    </source>
</evidence>
<feature type="region of interest" description="Disordered" evidence="1">
    <location>
        <begin position="90"/>
        <end position="117"/>
    </location>
</feature>